<dbReference type="EMBL" id="CP114014">
    <property type="protein sequence ID" value="XAY05380.1"/>
    <property type="molecule type" value="Genomic_DNA"/>
</dbReference>
<dbReference type="InterPro" id="IPR001650">
    <property type="entry name" value="Helicase_C-like"/>
</dbReference>
<dbReference type="SMART" id="SM00487">
    <property type="entry name" value="DEXDc"/>
    <property type="match status" value="1"/>
</dbReference>
<dbReference type="Gene3D" id="2.40.50.140">
    <property type="entry name" value="Nucleic acid-binding proteins"/>
    <property type="match status" value="1"/>
</dbReference>
<dbReference type="GO" id="GO:0005524">
    <property type="term" value="F:ATP binding"/>
    <property type="evidence" value="ECO:0007669"/>
    <property type="project" value="UniProtKB-KW"/>
</dbReference>
<evidence type="ECO:0000256" key="4">
    <source>
        <dbReference type="ARBA" id="ARBA00022806"/>
    </source>
</evidence>
<feature type="domain" description="Helicase ATP-binding" evidence="9">
    <location>
        <begin position="287"/>
        <end position="462"/>
    </location>
</feature>
<keyword evidence="5" id="KW-0067">ATP-binding</keyword>
<reference evidence="11" key="1">
    <citation type="submission" date="2022-12" db="EMBL/GenBank/DDBJ databases">
        <title>Paraconexibacter alkalitolerans sp. nov. and Baekduia alba sp. nov., isolated from soil and emended description of the genera Paraconexibacter (Chun et al., 2020) and Baekduia (An et al., 2020).</title>
        <authorList>
            <person name="Vieira S."/>
            <person name="Huber K.J."/>
            <person name="Geppert A."/>
            <person name="Wolf J."/>
            <person name="Neumann-Schaal M."/>
            <person name="Muesken M."/>
            <person name="Overmann J."/>
        </authorList>
    </citation>
    <scope>NUCLEOTIDE SEQUENCE</scope>
    <source>
        <strain evidence="11">AEG42_29</strain>
    </source>
</reference>
<dbReference type="RefSeq" id="WP_354701891.1">
    <property type="nucleotide sequence ID" value="NZ_CP114014.1"/>
</dbReference>
<dbReference type="Gene3D" id="3.40.50.300">
    <property type="entry name" value="P-loop containing nucleotide triphosphate hydrolases"/>
    <property type="match status" value="2"/>
</dbReference>
<dbReference type="PROSITE" id="PS51194">
    <property type="entry name" value="HELICASE_CTER"/>
    <property type="match status" value="1"/>
</dbReference>
<dbReference type="InterPro" id="IPR033454">
    <property type="entry name" value="RecG_wedge"/>
</dbReference>
<organism evidence="11">
    <name type="scientific">Paraconexibacter sp. AEG42_29</name>
    <dbReference type="NCBI Taxonomy" id="2997339"/>
    <lineage>
        <taxon>Bacteria</taxon>
        <taxon>Bacillati</taxon>
        <taxon>Actinomycetota</taxon>
        <taxon>Thermoleophilia</taxon>
        <taxon>Solirubrobacterales</taxon>
        <taxon>Paraconexibacteraceae</taxon>
        <taxon>Paraconexibacter</taxon>
    </lineage>
</organism>
<evidence type="ECO:0000256" key="8">
    <source>
        <dbReference type="ARBA" id="ARBA00049819"/>
    </source>
</evidence>
<dbReference type="SMART" id="SM00490">
    <property type="entry name" value="HELICc"/>
    <property type="match status" value="1"/>
</dbReference>
<protein>
    <recommendedName>
        <fullName evidence="8">Probable DNA 3'-5' helicase RecG</fullName>
    </recommendedName>
</protein>
<dbReference type="PANTHER" id="PTHR47964:SF1">
    <property type="entry name" value="ATP-DEPENDENT DNA HELICASE HOMOLOG RECG, CHLOROPLASTIC"/>
    <property type="match status" value="1"/>
</dbReference>
<keyword evidence="4 11" id="KW-0347">Helicase</keyword>
<evidence type="ECO:0000256" key="1">
    <source>
        <dbReference type="ARBA" id="ARBA00022741"/>
    </source>
</evidence>
<dbReference type="InterPro" id="IPR047112">
    <property type="entry name" value="RecG/Mfd"/>
</dbReference>
<evidence type="ECO:0000256" key="2">
    <source>
        <dbReference type="ARBA" id="ARBA00022763"/>
    </source>
</evidence>
<keyword evidence="6" id="KW-0238">DNA-binding</keyword>
<dbReference type="AlphaFoldDB" id="A0AAU7AVJ3"/>
<dbReference type="Pfam" id="PF00271">
    <property type="entry name" value="Helicase_C"/>
    <property type="match status" value="1"/>
</dbReference>
<dbReference type="Pfam" id="PF00270">
    <property type="entry name" value="DEAD"/>
    <property type="match status" value="1"/>
</dbReference>
<keyword evidence="2" id="KW-0227">DNA damage</keyword>
<accession>A0AAU7AVJ3</accession>
<dbReference type="InterPro" id="IPR011545">
    <property type="entry name" value="DEAD/DEAH_box_helicase_dom"/>
</dbReference>
<keyword evidence="1" id="KW-0547">Nucleotide-binding</keyword>
<sequence length="707" mass="76460">MPSRFADPEPLTDADLRAAPVRYPRPSRLSEPLDWAIPTVGEAAVLLGLETVGQLLSHLPRASGEGRTIEELVEDEVATVVVEVRRITSRPVRRRGMKPLVQAVVVDGTGVMQATFFNQPWLQHQYKAGTRLVLAGKYQGGQRFRVNSHAVTDQLVATGAAVAQYPATKGITSIQILAAVQAQRAHLQDFADPLPPDLIRAERLPDKVTALAAAHFGDHEGGRRRLAFDELLVDQIVQLRLRAQRRGAHVAKALDAPPTVSAHWRAELLPFAPTGDQARAMDEVDDDLARDRPMQRLLMGEVGSGKTVVALHALMRAVDAGRQGVLMAPTETLAEQHFATLCSLLPGLDDTGLLAGAGAGVKGALLTGSTTTARRRDLLARLASGDLDLVVGTHALIEPDVAFADLALAVVDEQHRFGVRQRSALDAKARPGHLPHVLHMTATPIPRTLRLASFGALDVTALRELPKGRQPISTHVVSGERGRERAYERLREELRAGRQAFVVCPLVSESEALAARAATAEYERLQAGELVDFRVVLMHGQMKSREKAAVMAAFAAREADVLVATTVIEVGIDVPNATAMLVEDAERYGISQLHQLRGRVGRGEHASLCLLFGPADSRRLQALAEHTDGFRLAEIDLELRGEGEITGTRQSGMARHRFARLPEDGELLALAHERAQLLLDADPSLSAVDHELLAEEVALIESAAISA</sequence>
<evidence type="ECO:0000256" key="3">
    <source>
        <dbReference type="ARBA" id="ARBA00022801"/>
    </source>
</evidence>
<dbReference type="KEGG" id="parq:DSM112329_02230"/>
<evidence type="ECO:0000259" key="9">
    <source>
        <dbReference type="PROSITE" id="PS51192"/>
    </source>
</evidence>
<dbReference type="Pfam" id="PF17191">
    <property type="entry name" value="RecG_wedge"/>
    <property type="match status" value="1"/>
</dbReference>
<name>A0AAU7AVJ3_9ACTN</name>
<keyword evidence="7" id="KW-0234">DNA repair</keyword>
<dbReference type="InterPro" id="IPR027417">
    <property type="entry name" value="P-loop_NTPase"/>
</dbReference>
<dbReference type="SUPFAM" id="SSF50249">
    <property type="entry name" value="Nucleic acid-binding proteins"/>
    <property type="match status" value="1"/>
</dbReference>
<feature type="domain" description="Helicase C-terminal" evidence="10">
    <location>
        <begin position="482"/>
        <end position="643"/>
    </location>
</feature>
<keyword evidence="3 11" id="KW-0378">Hydrolase</keyword>
<gene>
    <name evidence="11" type="primary">recG</name>
    <name evidence="11" type="ORF">DSM112329_02230</name>
</gene>
<dbReference type="PANTHER" id="PTHR47964">
    <property type="entry name" value="ATP-DEPENDENT DNA HELICASE HOMOLOG RECG, CHLOROPLASTIC"/>
    <property type="match status" value="1"/>
</dbReference>
<dbReference type="InterPro" id="IPR045562">
    <property type="entry name" value="RecG_dom3_C"/>
</dbReference>
<dbReference type="PROSITE" id="PS51192">
    <property type="entry name" value="HELICASE_ATP_BIND_1"/>
    <property type="match status" value="1"/>
</dbReference>
<evidence type="ECO:0000256" key="7">
    <source>
        <dbReference type="ARBA" id="ARBA00023204"/>
    </source>
</evidence>
<evidence type="ECO:0000313" key="11">
    <source>
        <dbReference type="EMBL" id="XAY05380.1"/>
    </source>
</evidence>
<dbReference type="SUPFAM" id="SSF52540">
    <property type="entry name" value="P-loop containing nucleoside triphosphate hydrolases"/>
    <property type="match status" value="1"/>
</dbReference>
<dbReference type="InterPro" id="IPR014001">
    <property type="entry name" value="Helicase_ATP-bd"/>
</dbReference>
<dbReference type="GO" id="GO:0006281">
    <property type="term" value="P:DNA repair"/>
    <property type="evidence" value="ECO:0007669"/>
    <property type="project" value="UniProtKB-KW"/>
</dbReference>
<evidence type="ECO:0000256" key="6">
    <source>
        <dbReference type="ARBA" id="ARBA00023125"/>
    </source>
</evidence>
<evidence type="ECO:0000259" key="10">
    <source>
        <dbReference type="PROSITE" id="PS51194"/>
    </source>
</evidence>
<dbReference type="InterPro" id="IPR012340">
    <property type="entry name" value="NA-bd_OB-fold"/>
</dbReference>
<dbReference type="GO" id="GO:0003677">
    <property type="term" value="F:DNA binding"/>
    <property type="evidence" value="ECO:0007669"/>
    <property type="project" value="UniProtKB-KW"/>
</dbReference>
<evidence type="ECO:0000256" key="5">
    <source>
        <dbReference type="ARBA" id="ARBA00022840"/>
    </source>
</evidence>
<dbReference type="CDD" id="cd04488">
    <property type="entry name" value="RecG_wedge_OBF"/>
    <property type="match status" value="1"/>
</dbReference>
<proteinExistence type="predicted"/>
<dbReference type="Pfam" id="PF19833">
    <property type="entry name" value="RecG_dom3_C"/>
    <property type="match status" value="1"/>
</dbReference>
<dbReference type="GO" id="GO:0016787">
    <property type="term" value="F:hydrolase activity"/>
    <property type="evidence" value="ECO:0007669"/>
    <property type="project" value="UniProtKB-KW"/>
</dbReference>
<dbReference type="GO" id="GO:0003678">
    <property type="term" value="F:DNA helicase activity"/>
    <property type="evidence" value="ECO:0007669"/>
    <property type="project" value="TreeGrafter"/>
</dbReference>